<feature type="compositionally biased region" description="Acidic residues" evidence="1">
    <location>
        <begin position="442"/>
        <end position="458"/>
    </location>
</feature>
<dbReference type="OrthoDB" id="445229at2759"/>
<evidence type="ECO:0000256" key="2">
    <source>
        <dbReference type="SAM" id="SignalP"/>
    </source>
</evidence>
<feature type="region of interest" description="Disordered" evidence="1">
    <location>
        <begin position="181"/>
        <end position="245"/>
    </location>
</feature>
<feature type="region of interest" description="Disordered" evidence="1">
    <location>
        <begin position="571"/>
        <end position="636"/>
    </location>
</feature>
<dbReference type="Proteomes" id="UP000604046">
    <property type="component" value="Unassembled WGS sequence"/>
</dbReference>
<feature type="region of interest" description="Disordered" evidence="1">
    <location>
        <begin position="50"/>
        <end position="111"/>
    </location>
</feature>
<dbReference type="AlphaFoldDB" id="A0A812JM29"/>
<feature type="compositionally biased region" description="Pro residues" evidence="1">
    <location>
        <begin position="79"/>
        <end position="106"/>
    </location>
</feature>
<name>A0A812JM29_9DINO</name>
<sequence>MLASLALLVYTLALNPVQATACEGSFEGCDLDDGEISLRQLRAVRQQELEGAEAEKNNNDALAQEGDEDLTKTSSDWGPSPPPPSPPSYWGPSPPPSNWGPSPPPSNWGAPRSTEKCCQCTSGSVGWSASGRCSFCHGQVSKTANPPYECQKSSPKFMGSHACAKTCKSQVKQDSFSWLEEAATEENEDEALAQEGDEDLTKTSSDWGPSPPPPSPPSYWGPSPPPSNWGPSPPPSNWGAPRSTEKCCQCTSGSVGWSASGRCSFCHGQVSKTANPPYECQKSSPKFMGSHACAKTCKSQVKQNSFSWLEEAATEENEDEALAQEGDEDLTKTSSDWGPSPPPPSPPSYWGPSPPPSNWGPSPPPNNWGAPRSTEKCCQCTSGSVGWSASGRCSFCHGQVSKTANPPYECQKSSPKFMGSHACAKTCKSQVKQDSFSWLEEAATEENEDEALAQEGDEDLTKTSSDWGPSPPPPSPPSYWGPSPPPSNWGPSPPPSNWGAPRSTEKCCQCTSGSVGWSASGRCSFCHGQVSKTANPPYECQKSSPKFMGSHACAKTCKSQVKQNSFSWLEEAATEENEDEALAQEGDEDLTKTSSDWGPSPPPPSPPSYWGPSPPPSNWGPSPPPNNWGAPRSTEKCCQCTSGSVGWSASGRCSFCHGQVSKTANPPYECQKSSPKFMGSHACAKTCKSQVKQDSFSWLEEAATEENEDEALAQEGDEDLTKTSSDWGPSPPPPSPPSYWGPSPPPSNWGPSPPPNNWGAPRSTEKCCQCTSGSVGWSASGRCSFCHGQVSKTANPPYECQKSSPKFMGSHACAKTCKSQVKQDSFSWLEEDHDEAEA</sequence>
<feature type="region of interest" description="Disordered" evidence="1">
    <location>
        <begin position="701"/>
        <end position="765"/>
    </location>
</feature>
<dbReference type="GO" id="GO:0030041">
    <property type="term" value="P:actin filament polymerization"/>
    <property type="evidence" value="ECO:0007669"/>
    <property type="project" value="TreeGrafter"/>
</dbReference>
<feature type="compositionally biased region" description="Acidic residues" evidence="1">
    <location>
        <begin position="312"/>
        <end position="328"/>
    </location>
</feature>
<feature type="compositionally biased region" description="Acidic residues" evidence="1">
    <location>
        <begin position="572"/>
        <end position="588"/>
    </location>
</feature>
<feature type="compositionally biased region" description="Acidic residues" evidence="1">
    <location>
        <begin position="182"/>
        <end position="198"/>
    </location>
</feature>
<feature type="compositionally biased region" description="Pro residues" evidence="1">
    <location>
        <begin position="729"/>
        <end position="756"/>
    </location>
</feature>
<evidence type="ECO:0000256" key="1">
    <source>
        <dbReference type="SAM" id="MobiDB-lite"/>
    </source>
</evidence>
<dbReference type="InterPro" id="IPR051412">
    <property type="entry name" value="Formin_Homology_Diaphanous_sf"/>
</dbReference>
<feature type="chain" id="PRO_5032957258" evidence="2">
    <location>
        <begin position="20"/>
        <end position="838"/>
    </location>
</feature>
<evidence type="ECO:0000313" key="3">
    <source>
        <dbReference type="EMBL" id="CAE7210641.1"/>
    </source>
</evidence>
<reference evidence="3" key="1">
    <citation type="submission" date="2021-02" db="EMBL/GenBank/DDBJ databases">
        <authorList>
            <person name="Dougan E. K."/>
            <person name="Rhodes N."/>
            <person name="Thang M."/>
            <person name="Chan C."/>
        </authorList>
    </citation>
    <scope>NUCLEOTIDE SEQUENCE</scope>
</reference>
<feature type="region of interest" description="Disordered" evidence="1">
    <location>
        <begin position="441"/>
        <end position="506"/>
    </location>
</feature>
<gene>
    <name evidence="3" type="primary">HSF</name>
    <name evidence="3" type="ORF">SNAT2548_LOCUS7034</name>
</gene>
<protein>
    <submittedName>
        <fullName evidence="3">HSF protein</fullName>
    </submittedName>
</protein>
<keyword evidence="2" id="KW-0732">Signal</keyword>
<dbReference type="EMBL" id="CAJNDS010000480">
    <property type="protein sequence ID" value="CAE7210641.1"/>
    <property type="molecule type" value="Genomic_DNA"/>
</dbReference>
<dbReference type="GO" id="GO:0005884">
    <property type="term" value="C:actin filament"/>
    <property type="evidence" value="ECO:0007669"/>
    <property type="project" value="TreeGrafter"/>
</dbReference>
<feature type="compositionally biased region" description="Pro residues" evidence="1">
    <location>
        <begin position="209"/>
        <end position="236"/>
    </location>
</feature>
<keyword evidence="4" id="KW-1185">Reference proteome</keyword>
<accession>A0A812JM29</accession>
<comment type="caution">
    <text evidence="3">The sequence shown here is derived from an EMBL/GenBank/DDBJ whole genome shotgun (WGS) entry which is preliminary data.</text>
</comment>
<evidence type="ECO:0000313" key="4">
    <source>
        <dbReference type="Proteomes" id="UP000604046"/>
    </source>
</evidence>
<organism evidence="3 4">
    <name type="scientific">Symbiodinium natans</name>
    <dbReference type="NCBI Taxonomy" id="878477"/>
    <lineage>
        <taxon>Eukaryota</taxon>
        <taxon>Sar</taxon>
        <taxon>Alveolata</taxon>
        <taxon>Dinophyceae</taxon>
        <taxon>Suessiales</taxon>
        <taxon>Symbiodiniaceae</taxon>
        <taxon>Symbiodinium</taxon>
    </lineage>
</organism>
<feature type="compositionally biased region" description="Pro residues" evidence="1">
    <location>
        <begin position="469"/>
        <end position="496"/>
    </location>
</feature>
<feature type="region of interest" description="Disordered" evidence="1">
    <location>
        <begin position="311"/>
        <end position="375"/>
    </location>
</feature>
<dbReference type="PANTHER" id="PTHR45691">
    <property type="entry name" value="PROTEIN DIAPHANOUS"/>
    <property type="match status" value="1"/>
</dbReference>
<feature type="compositionally biased region" description="Acidic residues" evidence="1">
    <location>
        <begin position="702"/>
        <end position="718"/>
    </location>
</feature>
<dbReference type="PANTHER" id="PTHR45691:SF6">
    <property type="entry name" value="PROTEIN DIAPHANOUS"/>
    <property type="match status" value="1"/>
</dbReference>
<feature type="signal peptide" evidence="2">
    <location>
        <begin position="1"/>
        <end position="19"/>
    </location>
</feature>
<feature type="compositionally biased region" description="Pro residues" evidence="1">
    <location>
        <begin position="339"/>
        <end position="366"/>
    </location>
</feature>
<proteinExistence type="predicted"/>
<feature type="compositionally biased region" description="Pro residues" evidence="1">
    <location>
        <begin position="599"/>
        <end position="626"/>
    </location>
</feature>